<evidence type="ECO:0000256" key="11">
    <source>
        <dbReference type="ARBA" id="ARBA00023237"/>
    </source>
</evidence>
<comment type="caution">
    <text evidence="17">The sequence shown here is derived from an EMBL/GenBank/DDBJ whole genome shotgun (WGS) entry which is preliminary data.</text>
</comment>
<dbReference type="InterPro" id="IPR036942">
    <property type="entry name" value="Beta-barrel_TonB_sf"/>
</dbReference>
<name>A0A399RB84_9PROT</name>
<organism evidence="17 18">
    <name type="scientific">Henriciella algicola</name>
    <dbReference type="NCBI Taxonomy" id="1608422"/>
    <lineage>
        <taxon>Bacteria</taxon>
        <taxon>Pseudomonadati</taxon>
        <taxon>Pseudomonadota</taxon>
        <taxon>Alphaproteobacteria</taxon>
        <taxon>Hyphomonadales</taxon>
        <taxon>Hyphomonadaceae</taxon>
        <taxon>Henriciella</taxon>
    </lineage>
</organism>
<dbReference type="GO" id="GO:0009279">
    <property type="term" value="C:cell outer membrane"/>
    <property type="evidence" value="ECO:0007669"/>
    <property type="project" value="UniProtKB-SubCell"/>
</dbReference>
<keyword evidence="2 12" id="KW-0813">Transport</keyword>
<dbReference type="Pfam" id="PF07715">
    <property type="entry name" value="Plug"/>
    <property type="match status" value="1"/>
</dbReference>
<dbReference type="AlphaFoldDB" id="A0A399RB84"/>
<feature type="domain" description="TonB-dependent receptor plug" evidence="16">
    <location>
        <begin position="70"/>
        <end position="176"/>
    </location>
</feature>
<dbReference type="PANTHER" id="PTHR32552:SF89">
    <property type="entry name" value="CATECHOLATE SIDEROPHORE RECEPTOR FIU"/>
    <property type="match status" value="1"/>
</dbReference>
<keyword evidence="7" id="KW-0408">Iron</keyword>
<evidence type="ECO:0000256" key="5">
    <source>
        <dbReference type="ARBA" id="ARBA00022692"/>
    </source>
</evidence>
<protein>
    <submittedName>
        <fullName evidence="17">TonB-dependent receptor</fullName>
    </submittedName>
</protein>
<evidence type="ECO:0000256" key="8">
    <source>
        <dbReference type="ARBA" id="ARBA00023065"/>
    </source>
</evidence>
<evidence type="ECO:0000313" key="18">
    <source>
        <dbReference type="Proteomes" id="UP000265845"/>
    </source>
</evidence>
<dbReference type="InterPro" id="IPR037066">
    <property type="entry name" value="Plug_dom_sf"/>
</dbReference>
<dbReference type="PROSITE" id="PS52016">
    <property type="entry name" value="TONB_DEPENDENT_REC_3"/>
    <property type="match status" value="1"/>
</dbReference>
<keyword evidence="17" id="KW-0675">Receptor</keyword>
<dbReference type="Gene3D" id="2.40.170.20">
    <property type="entry name" value="TonB-dependent receptor, beta-barrel domain"/>
    <property type="match status" value="1"/>
</dbReference>
<keyword evidence="11 12" id="KW-0998">Cell outer membrane</keyword>
<evidence type="ECO:0000256" key="1">
    <source>
        <dbReference type="ARBA" id="ARBA00004571"/>
    </source>
</evidence>
<evidence type="ECO:0000259" key="15">
    <source>
        <dbReference type="Pfam" id="PF00593"/>
    </source>
</evidence>
<evidence type="ECO:0000256" key="4">
    <source>
        <dbReference type="ARBA" id="ARBA00022496"/>
    </source>
</evidence>
<keyword evidence="3 12" id="KW-1134">Transmembrane beta strand</keyword>
<evidence type="ECO:0000256" key="14">
    <source>
        <dbReference type="SAM" id="SignalP"/>
    </source>
</evidence>
<dbReference type="InterPro" id="IPR000531">
    <property type="entry name" value="Beta-barrel_TonB"/>
</dbReference>
<evidence type="ECO:0000256" key="7">
    <source>
        <dbReference type="ARBA" id="ARBA00023004"/>
    </source>
</evidence>
<evidence type="ECO:0000256" key="9">
    <source>
        <dbReference type="ARBA" id="ARBA00023077"/>
    </source>
</evidence>
<dbReference type="InterPro" id="IPR012910">
    <property type="entry name" value="Plug_dom"/>
</dbReference>
<keyword evidence="10 12" id="KW-0472">Membrane</keyword>
<evidence type="ECO:0000313" key="17">
    <source>
        <dbReference type="EMBL" id="RIJ28806.1"/>
    </source>
</evidence>
<keyword evidence="9 13" id="KW-0798">TonB box</keyword>
<sequence length="704" mass="77369">MPSRLLLATTASLALAPLAGAQESRRLPTCDEIDPPYWGETTNGYHVIYCWGQKLYDPVLVYGDRTVWQPGSVATLDEDVIATVNADHPAQILNELPGVNVQMNSGQEHLIALRSPVLTGGAGQGSFLILQNGVPTRSPAFGNVNSLFEIHHEVAETIEIVRGPGSAKYGSNAVHGLINVILGSPQTGTYADARLSGSTLNRYKADITGNLDDTARVSLSLQDDAGWRDFTGVEQQKLSAQYAFNVAGWDGLAFISASNLNQETGGFIEGYKAYRDDDIVTQNPNPEAYRDAQWVMGAVRLSREIGPGELTLTPFYRWQEMEFAQHFLPNGGIEENGHDAFGLQSKYEFAASDAVMLRIGADADIASGWLKETQLEPFGFFPGDRRFPVGVHYDYTVDTTVLALWSEAEWAVSDELSILAGLRGETHDYDYKTDVPPGPNGRFLVPANREDSFDLLTPKLGAIWAPGDGSISYYANYSRGERAPQASDLYRLQSQQGIAEAEVETMDSFEIGLRGTALGGDMFFDIAAYSAEKENFFFRDSDGLNVTDGSTRHTGVEAQANWLVNEAFTISGTASYAEHTYTFDRIVAAGSEVIRDGNEVDTAPNWLGDIRLTWHPTERFEASLSADYIGEYYVDPGNTQTYPGHTSTHARASYAFTETLEGFVIIRNLFDVNYADRADLAFGNNRYFPGEPMNATFGVRKRFN</sequence>
<accession>A0A399RB84</accession>
<comment type="similarity">
    <text evidence="12 13">Belongs to the TonB-dependent receptor family.</text>
</comment>
<reference evidence="17 18" key="1">
    <citation type="submission" date="2018-08" db="EMBL/GenBank/DDBJ databases">
        <title>Henriciella mobilis sp. nov., isolated from seawater.</title>
        <authorList>
            <person name="Cheng H."/>
            <person name="Wu Y.-H."/>
            <person name="Xu X.-W."/>
            <person name="Guo L.-L."/>
        </authorList>
    </citation>
    <scope>NUCLEOTIDE SEQUENCE [LARGE SCALE GENOMIC DNA]</scope>
    <source>
        <strain evidence="17 18">CCUG67844</strain>
    </source>
</reference>
<feature type="domain" description="TonB-dependent receptor-like beta-barrel" evidence="15">
    <location>
        <begin position="191"/>
        <end position="662"/>
    </location>
</feature>
<dbReference type="GO" id="GO:0015344">
    <property type="term" value="F:siderophore uptake transmembrane transporter activity"/>
    <property type="evidence" value="ECO:0007669"/>
    <property type="project" value="TreeGrafter"/>
</dbReference>
<comment type="subcellular location">
    <subcellularLocation>
        <location evidence="1 12">Cell outer membrane</location>
        <topology evidence="1 12">Multi-pass membrane protein</topology>
    </subcellularLocation>
</comment>
<dbReference type="Pfam" id="PF00593">
    <property type="entry name" value="TonB_dep_Rec_b-barrel"/>
    <property type="match status" value="1"/>
</dbReference>
<gene>
    <name evidence="17" type="ORF">D1222_10520</name>
</gene>
<dbReference type="OrthoDB" id="9796221at2"/>
<evidence type="ECO:0000256" key="12">
    <source>
        <dbReference type="PROSITE-ProRule" id="PRU01360"/>
    </source>
</evidence>
<evidence type="ECO:0000256" key="10">
    <source>
        <dbReference type="ARBA" id="ARBA00023136"/>
    </source>
</evidence>
<evidence type="ECO:0000256" key="3">
    <source>
        <dbReference type="ARBA" id="ARBA00022452"/>
    </source>
</evidence>
<dbReference type="Proteomes" id="UP000265845">
    <property type="component" value="Unassembled WGS sequence"/>
</dbReference>
<dbReference type="InterPro" id="IPR039426">
    <property type="entry name" value="TonB-dep_rcpt-like"/>
</dbReference>
<evidence type="ECO:0000256" key="2">
    <source>
        <dbReference type="ARBA" id="ARBA00022448"/>
    </source>
</evidence>
<keyword evidence="5 12" id="KW-0812">Transmembrane</keyword>
<feature type="chain" id="PRO_5017285331" evidence="14">
    <location>
        <begin position="22"/>
        <end position="704"/>
    </location>
</feature>
<dbReference type="Gene3D" id="2.170.130.10">
    <property type="entry name" value="TonB-dependent receptor, plug domain"/>
    <property type="match status" value="1"/>
</dbReference>
<evidence type="ECO:0000256" key="13">
    <source>
        <dbReference type="RuleBase" id="RU003357"/>
    </source>
</evidence>
<evidence type="ECO:0000256" key="6">
    <source>
        <dbReference type="ARBA" id="ARBA00022729"/>
    </source>
</evidence>
<keyword evidence="8" id="KW-0406">Ion transport</keyword>
<keyword evidence="4" id="KW-0410">Iron transport</keyword>
<keyword evidence="6 14" id="KW-0732">Signal</keyword>
<dbReference type="EMBL" id="QWGA01000007">
    <property type="protein sequence ID" value="RIJ28806.1"/>
    <property type="molecule type" value="Genomic_DNA"/>
</dbReference>
<keyword evidence="18" id="KW-1185">Reference proteome</keyword>
<dbReference type="PANTHER" id="PTHR32552">
    <property type="entry name" value="FERRICHROME IRON RECEPTOR-RELATED"/>
    <property type="match status" value="1"/>
</dbReference>
<proteinExistence type="inferred from homology"/>
<evidence type="ECO:0000259" key="16">
    <source>
        <dbReference type="Pfam" id="PF07715"/>
    </source>
</evidence>
<dbReference type="SUPFAM" id="SSF56935">
    <property type="entry name" value="Porins"/>
    <property type="match status" value="1"/>
</dbReference>
<feature type="signal peptide" evidence="14">
    <location>
        <begin position="1"/>
        <end position="21"/>
    </location>
</feature>